<evidence type="ECO:0000313" key="3">
    <source>
        <dbReference type="Proteomes" id="UP000299102"/>
    </source>
</evidence>
<dbReference type="Proteomes" id="UP000299102">
    <property type="component" value="Unassembled WGS sequence"/>
</dbReference>
<dbReference type="AlphaFoldDB" id="A0A4C1UY12"/>
<sequence length="180" mass="19139">MDLTTRRGDMDGSPDVGPAASGADAMCRDGADPEGGCDIGATPDAPPQRRIASSFSIRSLVGGEDDRAAAADGGAAADEPQMPMARNHRYCMTPESPAQRDDLRTSLTETIESMIYDIDVESHEKKTISPSFIKQSLLRHYLLALRGKGLTSRVDTIKGCTSETYHGGPLERTRGPTGAS</sequence>
<dbReference type="OrthoDB" id="7429400at2759"/>
<gene>
    <name evidence="2" type="ORF">EVAR_13501_1</name>
</gene>
<keyword evidence="3" id="KW-1185">Reference proteome</keyword>
<feature type="region of interest" description="Disordered" evidence="1">
    <location>
        <begin position="161"/>
        <end position="180"/>
    </location>
</feature>
<evidence type="ECO:0000313" key="2">
    <source>
        <dbReference type="EMBL" id="GBP31381.1"/>
    </source>
</evidence>
<proteinExistence type="predicted"/>
<feature type="compositionally biased region" description="Basic and acidic residues" evidence="1">
    <location>
        <begin position="1"/>
        <end position="10"/>
    </location>
</feature>
<dbReference type="EMBL" id="BGZK01000245">
    <property type="protein sequence ID" value="GBP31381.1"/>
    <property type="molecule type" value="Genomic_DNA"/>
</dbReference>
<reference evidence="2 3" key="1">
    <citation type="journal article" date="2019" name="Commun. Biol.">
        <title>The bagworm genome reveals a unique fibroin gene that provides high tensile strength.</title>
        <authorList>
            <person name="Kono N."/>
            <person name="Nakamura H."/>
            <person name="Ohtoshi R."/>
            <person name="Tomita M."/>
            <person name="Numata K."/>
            <person name="Arakawa K."/>
        </authorList>
    </citation>
    <scope>NUCLEOTIDE SEQUENCE [LARGE SCALE GENOMIC DNA]</scope>
</reference>
<feature type="region of interest" description="Disordered" evidence="1">
    <location>
        <begin position="1"/>
        <end position="50"/>
    </location>
</feature>
<name>A0A4C1UY12_EUMVA</name>
<evidence type="ECO:0000256" key="1">
    <source>
        <dbReference type="SAM" id="MobiDB-lite"/>
    </source>
</evidence>
<accession>A0A4C1UY12</accession>
<organism evidence="2 3">
    <name type="scientific">Eumeta variegata</name>
    <name type="common">Bagworm moth</name>
    <name type="synonym">Eumeta japonica</name>
    <dbReference type="NCBI Taxonomy" id="151549"/>
    <lineage>
        <taxon>Eukaryota</taxon>
        <taxon>Metazoa</taxon>
        <taxon>Ecdysozoa</taxon>
        <taxon>Arthropoda</taxon>
        <taxon>Hexapoda</taxon>
        <taxon>Insecta</taxon>
        <taxon>Pterygota</taxon>
        <taxon>Neoptera</taxon>
        <taxon>Endopterygota</taxon>
        <taxon>Lepidoptera</taxon>
        <taxon>Glossata</taxon>
        <taxon>Ditrysia</taxon>
        <taxon>Tineoidea</taxon>
        <taxon>Psychidae</taxon>
        <taxon>Oiketicinae</taxon>
        <taxon>Eumeta</taxon>
    </lineage>
</organism>
<comment type="caution">
    <text evidence="2">The sequence shown here is derived from an EMBL/GenBank/DDBJ whole genome shotgun (WGS) entry which is preliminary data.</text>
</comment>
<protein>
    <submittedName>
        <fullName evidence="2">Uncharacterized protein</fullName>
    </submittedName>
</protein>